<dbReference type="Gene3D" id="3.40.50.1010">
    <property type="entry name" value="5'-nuclease"/>
    <property type="match status" value="1"/>
</dbReference>
<organism evidence="3 4">
    <name type="scientific">Candidula unifasciata</name>
    <dbReference type="NCBI Taxonomy" id="100452"/>
    <lineage>
        <taxon>Eukaryota</taxon>
        <taxon>Metazoa</taxon>
        <taxon>Spiralia</taxon>
        <taxon>Lophotrochozoa</taxon>
        <taxon>Mollusca</taxon>
        <taxon>Gastropoda</taxon>
        <taxon>Heterobranchia</taxon>
        <taxon>Euthyneura</taxon>
        <taxon>Panpulmonata</taxon>
        <taxon>Eupulmonata</taxon>
        <taxon>Stylommatophora</taxon>
        <taxon>Helicina</taxon>
        <taxon>Helicoidea</taxon>
        <taxon>Geomitridae</taxon>
        <taxon>Candidula</taxon>
    </lineage>
</organism>
<feature type="compositionally biased region" description="Basic and acidic residues" evidence="2">
    <location>
        <begin position="655"/>
        <end position="667"/>
    </location>
</feature>
<dbReference type="InterPro" id="IPR026832">
    <property type="entry name" value="Asteroid"/>
</dbReference>
<sequence>MGIHGLTGFIDSNQHLLQQHHLHDCSVVLDGNNFYHFLYYTCHVQCSFGGDYDVYRKKIISTFESFKTCGITAYVIMDGAYTVDGRKLRTSLSRASARIKLVDTMANNQKGQALPALAYETFMQTLNELRIHHATCQFEADNEIAVLANKLNCPVISNDSDFYIFDLNNGFLPLDYLDFRTLERVESDGSKLHYLHCHKYHVDDFINSFDGLSRSVLPVFASLLGNDFINASAFSTFYSRVKVPKVISKKFSLPPRLSKVISVLHWLNTQTDSSEFSDIQAELLEFIKPRSKVRVEKMFVSSVNGYVDVENFQGIDLFHFLTGDAEQCPCTAAEEFRSYNGTVFPDWFVKAACCGEVTPSTLNCAILHRVIILTQVEDLSQESSFQCSLALRQVLYGVLLQEDLKQQPAGSAIISYSSPGIDCSSEELPSQVYCTSQAQKNTHKLSDCFRLDEGSHDVSSSEKGASVILYGRVCDVRTEERQVGVDLKEGCGDVVKEVIAECDSAHDANTGGDCVAVNEVEPGAEVCDSQMVLETKTEDAERKTKEFCVEEYTRLKKNLLKNLVEPVYCVGTVPVPGLAYIPNMAVAERKSVLAAALGVDLDFMARFCEELQLFAGCLVMWARNVRPRISPGHLETVVAGVILLQVCVSLAERTHETQEVENTKTGDEMENGDGTRNSKLTEQRDGKVATRISEQKDKKKSLKIQQQASELSRINCELEMMEQTDKINAQSEGSISGKKTCENNRHETQPTHVGLSSLHADCVSVARLCSQVRTVHLENIRQNLHKYHAKSPVFNNKNLYTAKVPHAFAQLQACMLDAINLNKLLQRPFPTIRPADFINGTFLYNFYTDLSVRANPDLFLTLMFDRSPDVISTFKLFRDLIISYVGGNCFDSPSSLSKKIRKRRPKGEKKLRTDQEMSKEKSSDKEKAVNLVAGFDVANKFSVLSMDDS</sequence>
<feature type="compositionally biased region" description="Basic and acidic residues" evidence="2">
    <location>
        <begin position="908"/>
        <end position="926"/>
    </location>
</feature>
<evidence type="ECO:0000256" key="1">
    <source>
        <dbReference type="ARBA" id="ARBA00007398"/>
    </source>
</evidence>
<dbReference type="OrthoDB" id="25987at2759"/>
<accession>A0A8S3Z840</accession>
<comment type="caution">
    <text evidence="3">The sequence shown here is derived from an EMBL/GenBank/DDBJ whole genome shotgun (WGS) entry which is preliminary data.</text>
</comment>
<feature type="region of interest" description="Disordered" evidence="2">
    <location>
        <begin position="655"/>
        <end position="704"/>
    </location>
</feature>
<evidence type="ECO:0000313" key="4">
    <source>
        <dbReference type="Proteomes" id="UP000678393"/>
    </source>
</evidence>
<dbReference type="SUPFAM" id="SSF88723">
    <property type="entry name" value="PIN domain-like"/>
    <property type="match status" value="1"/>
</dbReference>
<reference evidence="3" key="1">
    <citation type="submission" date="2021-04" db="EMBL/GenBank/DDBJ databases">
        <authorList>
            <consortium name="Molecular Ecology Group"/>
        </authorList>
    </citation>
    <scope>NUCLEOTIDE SEQUENCE</scope>
</reference>
<name>A0A8S3Z840_9EUPU</name>
<protein>
    <recommendedName>
        <fullName evidence="5">Asteroid domain-containing protein</fullName>
    </recommendedName>
</protein>
<dbReference type="AlphaFoldDB" id="A0A8S3Z840"/>
<feature type="region of interest" description="Disordered" evidence="2">
    <location>
        <begin position="901"/>
        <end position="926"/>
    </location>
</feature>
<dbReference type="EMBL" id="CAJHNH020001694">
    <property type="protein sequence ID" value="CAG5124095.1"/>
    <property type="molecule type" value="Genomic_DNA"/>
</dbReference>
<proteinExistence type="inferred from homology"/>
<dbReference type="PANTHER" id="PTHR15665:SF1">
    <property type="entry name" value="PROTEIN ASTEROID HOMOLOG 1"/>
    <property type="match status" value="1"/>
</dbReference>
<evidence type="ECO:0000256" key="2">
    <source>
        <dbReference type="SAM" id="MobiDB-lite"/>
    </source>
</evidence>
<feature type="compositionally biased region" description="Basic and acidic residues" evidence="2">
    <location>
        <begin position="679"/>
        <end position="697"/>
    </location>
</feature>
<evidence type="ECO:0008006" key="5">
    <source>
        <dbReference type="Google" id="ProtNLM"/>
    </source>
</evidence>
<dbReference type="InterPro" id="IPR029060">
    <property type="entry name" value="PIN-like_dom_sf"/>
</dbReference>
<keyword evidence="4" id="KW-1185">Reference proteome</keyword>
<dbReference type="Proteomes" id="UP000678393">
    <property type="component" value="Unassembled WGS sequence"/>
</dbReference>
<dbReference type="PANTHER" id="PTHR15665">
    <property type="entry name" value="ASTEROID PROTEIN"/>
    <property type="match status" value="1"/>
</dbReference>
<evidence type="ECO:0000313" key="3">
    <source>
        <dbReference type="EMBL" id="CAG5124095.1"/>
    </source>
</evidence>
<comment type="similarity">
    <text evidence="1">Belongs to the asteroid family.</text>
</comment>
<gene>
    <name evidence="3" type="ORF">CUNI_LOCUS9653</name>
</gene>